<evidence type="ECO:0000256" key="1">
    <source>
        <dbReference type="ARBA" id="ARBA00001946"/>
    </source>
</evidence>
<dbReference type="Proteomes" id="UP000601435">
    <property type="component" value="Unassembled WGS sequence"/>
</dbReference>
<keyword evidence="4" id="KW-0723">Serine/threonine-protein kinase</keyword>
<feature type="compositionally biased region" description="Basic and acidic residues" evidence="17">
    <location>
        <begin position="255"/>
        <end position="275"/>
    </location>
</feature>
<evidence type="ECO:0000256" key="9">
    <source>
        <dbReference type="ARBA" id="ARBA00022777"/>
    </source>
</evidence>
<evidence type="ECO:0000256" key="14">
    <source>
        <dbReference type="ARBA" id="ARBA00048679"/>
    </source>
</evidence>
<evidence type="ECO:0000256" key="6">
    <source>
        <dbReference type="ARBA" id="ARBA00022723"/>
    </source>
</evidence>
<dbReference type="GO" id="GO:0004674">
    <property type="term" value="F:protein serine/threonine kinase activity"/>
    <property type="evidence" value="ECO:0007669"/>
    <property type="project" value="UniProtKB-KW"/>
</dbReference>
<evidence type="ECO:0000256" key="13">
    <source>
        <dbReference type="ARBA" id="ARBA00047899"/>
    </source>
</evidence>
<feature type="region of interest" description="Disordered" evidence="17">
    <location>
        <begin position="255"/>
        <end position="287"/>
    </location>
</feature>
<comment type="catalytic activity">
    <reaction evidence="14">
        <text>L-seryl-[protein] + ATP = O-phospho-L-seryl-[protein] + ADP + H(+)</text>
        <dbReference type="Rhea" id="RHEA:17989"/>
        <dbReference type="Rhea" id="RHEA-COMP:9863"/>
        <dbReference type="Rhea" id="RHEA-COMP:11604"/>
        <dbReference type="ChEBI" id="CHEBI:15378"/>
        <dbReference type="ChEBI" id="CHEBI:29999"/>
        <dbReference type="ChEBI" id="CHEBI:30616"/>
        <dbReference type="ChEBI" id="CHEBI:83421"/>
        <dbReference type="ChEBI" id="CHEBI:456216"/>
        <dbReference type="EC" id="2.7.11.1"/>
    </reaction>
</comment>
<dbReference type="GO" id="GO:0005524">
    <property type="term" value="F:ATP binding"/>
    <property type="evidence" value="ECO:0007669"/>
    <property type="project" value="UniProtKB-UniRule"/>
</dbReference>
<evidence type="ECO:0000313" key="20">
    <source>
        <dbReference type="Proteomes" id="UP000601435"/>
    </source>
</evidence>
<comment type="cofactor">
    <cofactor evidence="1">
        <name>Mg(2+)</name>
        <dbReference type="ChEBI" id="CHEBI:18420"/>
    </cofactor>
</comment>
<dbReference type="FunFam" id="1.10.510.10:FF:000571">
    <property type="entry name" value="Maternal embryonic leucine zipper kinase"/>
    <property type="match status" value="1"/>
</dbReference>
<dbReference type="EC" id="2.7.11.1" evidence="3"/>
<evidence type="ECO:0000256" key="7">
    <source>
        <dbReference type="ARBA" id="ARBA00022737"/>
    </source>
</evidence>
<accession>A0A813AK59</accession>
<dbReference type="InterPro" id="IPR017441">
    <property type="entry name" value="Protein_kinase_ATP_BS"/>
</dbReference>
<dbReference type="InterPro" id="IPR050205">
    <property type="entry name" value="CDPK_Ser/Thr_kinases"/>
</dbReference>
<feature type="coiled-coil region" evidence="16">
    <location>
        <begin position="214"/>
        <end position="248"/>
    </location>
</feature>
<dbReference type="Gene3D" id="1.10.510.10">
    <property type="entry name" value="Transferase(Phosphotransferase) domain 1"/>
    <property type="match status" value="1"/>
</dbReference>
<dbReference type="Pfam" id="PF00069">
    <property type="entry name" value="Pkinase"/>
    <property type="match status" value="1"/>
</dbReference>
<keyword evidence="11 15" id="KW-0067">ATP-binding</keyword>
<keyword evidence="8 15" id="KW-0547">Nucleotide-binding</keyword>
<evidence type="ECO:0000256" key="5">
    <source>
        <dbReference type="ARBA" id="ARBA00022679"/>
    </source>
</evidence>
<keyword evidence="20" id="KW-1185">Reference proteome</keyword>
<comment type="similarity">
    <text evidence="12">Belongs to the protein kinase superfamily. Ser/Thr protein kinase family. CDPK subfamily.</text>
</comment>
<protein>
    <recommendedName>
        <fullName evidence="3">non-specific serine/threonine protein kinase</fullName>
        <ecNumber evidence="3">2.7.11.1</ecNumber>
    </recommendedName>
</protein>
<dbReference type="SUPFAM" id="SSF56112">
    <property type="entry name" value="Protein kinase-like (PK-like)"/>
    <property type="match status" value="1"/>
</dbReference>
<evidence type="ECO:0000256" key="16">
    <source>
        <dbReference type="SAM" id="Coils"/>
    </source>
</evidence>
<dbReference type="PROSITE" id="PS50011">
    <property type="entry name" value="PROTEIN_KINASE_DOM"/>
    <property type="match status" value="1"/>
</dbReference>
<comment type="subunit">
    <text evidence="2">Monomer.</text>
</comment>
<organism evidence="19 20">
    <name type="scientific">Symbiodinium necroappetens</name>
    <dbReference type="NCBI Taxonomy" id="1628268"/>
    <lineage>
        <taxon>Eukaryota</taxon>
        <taxon>Sar</taxon>
        <taxon>Alveolata</taxon>
        <taxon>Dinophyceae</taxon>
        <taxon>Suessiales</taxon>
        <taxon>Symbiodiniaceae</taxon>
        <taxon>Symbiodinium</taxon>
    </lineage>
</organism>
<sequence>MCRCLLCRSAPEATLITPQTAHWLLPFRRCFGASFRSESLPKAAGKWLTMEQWGTRATLTVFLLSFCHRPAGRQVGIQQVCRCGTRQVKEANIQPPLLPSHAGRQGNRENCVTSVQAIVEKCNKEGTKYTDPRFDICADPAKALYVDAHQPGSMAVHRGAFWLTGLKATSRWIAFDLGHRASLIHQCMQSDAKPMFGCREAIGLLMGVNCSCAAEDLELKQKDLKENADTVKQDNDEAIREIHFANAQPILNDTRAEAFADEDDKRNSDKAVKKEEDDEPKSTTSKESAWNRRDFFLQSSANVLTNALCAVIENPGDFEAFYTVKEKVGAGQFGTVSAAVITANGAERAVKTVEKKAQRSFLTALRAEMEIMKVLDHPNLITICEIFENSETIILAMKLCKGPHLTQYVERVASLSEKQASFVMRDLLRAVAYMHNSQVCHRDLKGENCLMLNQGPPERNRLKICDFGLSCKFEPGGFLSGRMGSVSHIGPEVLKSPDKYTHACDCWSCGIIFYHLICGFLPFHEEKEVLNNRLSFSDRHFCHLRAIQ</sequence>
<keyword evidence="9" id="KW-0418">Kinase</keyword>
<evidence type="ECO:0000256" key="17">
    <source>
        <dbReference type="SAM" id="MobiDB-lite"/>
    </source>
</evidence>
<name>A0A813AK59_9DINO</name>
<evidence type="ECO:0000256" key="8">
    <source>
        <dbReference type="ARBA" id="ARBA00022741"/>
    </source>
</evidence>
<dbReference type="PROSITE" id="PS00108">
    <property type="entry name" value="PROTEIN_KINASE_ST"/>
    <property type="match status" value="1"/>
</dbReference>
<evidence type="ECO:0000313" key="19">
    <source>
        <dbReference type="EMBL" id="CAE7868461.1"/>
    </source>
</evidence>
<evidence type="ECO:0000256" key="3">
    <source>
        <dbReference type="ARBA" id="ARBA00012513"/>
    </source>
</evidence>
<dbReference type="SMART" id="SM00220">
    <property type="entry name" value="S_TKc"/>
    <property type="match status" value="1"/>
</dbReference>
<evidence type="ECO:0000256" key="4">
    <source>
        <dbReference type="ARBA" id="ARBA00022527"/>
    </source>
</evidence>
<dbReference type="EMBL" id="CAJNJA010059685">
    <property type="protein sequence ID" value="CAE7868461.1"/>
    <property type="molecule type" value="Genomic_DNA"/>
</dbReference>
<gene>
    <name evidence="19" type="primary">CPK2</name>
    <name evidence="19" type="ORF">SNEC2469_LOCUS27923</name>
</gene>
<comment type="caution">
    <text evidence="19">The sequence shown here is derived from an EMBL/GenBank/DDBJ whole genome shotgun (WGS) entry which is preliminary data.</text>
</comment>
<keyword evidence="6" id="KW-0479">Metal-binding</keyword>
<evidence type="ECO:0000256" key="11">
    <source>
        <dbReference type="ARBA" id="ARBA00022840"/>
    </source>
</evidence>
<evidence type="ECO:0000256" key="2">
    <source>
        <dbReference type="ARBA" id="ARBA00011245"/>
    </source>
</evidence>
<dbReference type="PROSITE" id="PS00107">
    <property type="entry name" value="PROTEIN_KINASE_ATP"/>
    <property type="match status" value="1"/>
</dbReference>
<evidence type="ECO:0000256" key="12">
    <source>
        <dbReference type="ARBA" id="ARBA00024334"/>
    </source>
</evidence>
<evidence type="ECO:0000259" key="18">
    <source>
        <dbReference type="PROSITE" id="PS50011"/>
    </source>
</evidence>
<dbReference type="AlphaFoldDB" id="A0A813AK59"/>
<keyword evidence="5" id="KW-0808">Transferase</keyword>
<comment type="catalytic activity">
    <reaction evidence="13">
        <text>L-threonyl-[protein] + ATP = O-phospho-L-threonyl-[protein] + ADP + H(+)</text>
        <dbReference type="Rhea" id="RHEA:46608"/>
        <dbReference type="Rhea" id="RHEA-COMP:11060"/>
        <dbReference type="Rhea" id="RHEA-COMP:11605"/>
        <dbReference type="ChEBI" id="CHEBI:15378"/>
        <dbReference type="ChEBI" id="CHEBI:30013"/>
        <dbReference type="ChEBI" id="CHEBI:30616"/>
        <dbReference type="ChEBI" id="CHEBI:61977"/>
        <dbReference type="ChEBI" id="CHEBI:456216"/>
        <dbReference type="EC" id="2.7.11.1"/>
    </reaction>
</comment>
<dbReference type="InterPro" id="IPR011009">
    <property type="entry name" value="Kinase-like_dom_sf"/>
</dbReference>
<keyword evidence="10" id="KW-0106">Calcium</keyword>
<dbReference type="PANTHER" id="PTHR24349">
    <property type="entry name" value="SERINE/THREONINE-PROTEIN KINASE"/>
    <property type="match status" value="1"/>
</dbReference>
<keyword evidence="7" id="KW-0677">Repeat</keyword>
<keyword evidence="16" id="KW-0175">Coiled coil</keyword>
<evidence type="ECO:0000256" key="10">
    <source>
        <dbReference type="ARBA" id="ARBA00022837"/>
    </source>
</evidence>
<proteinExistence type="inferred from homology"/>
<dbReference type="InterPro" id="IPR008271">
    <property type="entry name" value="Ser/Thr_kinase_AS"/>
</dbReference>
<reference evidence="19" key="1">
    <citation type="submission" date="2021-02" db="EMBL/GenBank/DDBJ databases">
        <authorList>
            <person name="Dougan E. K."/>
            <person name="Rhodes N."/>
            <person name="Thang M."/>
            <person name="Chan C."/>
        </authorList>
    </citation>
    <scope>NUCLEOTIDE SEQUENCE</scope>
</reference>
<evidence type="ECO:0000256" key="15">
    <source>
        <dbReference type="PROSITE-ProRule" id="PRU10141"/>
    </source>
</evidence>
<feature type="domain" description="Protein kinase" evidence="18">
    <location>
        <begin position="322"/>
        <end position="548"/>
    </location>
</feature>
<feature type="binding site" evidence="15">
    <location>
        <position position="351"/>
    </location>
    <ligand>
        <name>ATP</name>
        <dbReference type="ChEBI" id="CHEBI:30616"/>
    </ligand>
</feature>
<dbReference type="FunFam" id="3.30.200.20:FF:000315">
    <property type="entry name" value="Calcium-dependent protein kinase 3"/>
    <property type="match status" value="1"/>
</dbReference>
<dbReference type="OrthoDB" id="4062651at2759"/>
<dbReference type="InterPro" id="IPR000719">
    <property type="entry name" value="Prot_kinase_dom"/>
</dbReference>
<dbReference type="GO" id="GO:0046872">
    <property type="term" value="F:metal ion binding"/>
    <property type="evidence" value="ECO:0007669"/>
    <property type="project" value="UniProtKB-KW"/>
</dbReference>